<dbReference type="InterPro" id="IPR001375">
    <property type="entry name" value="Peptidase_S9_cat"/>
</dbReference>
<gene>
    <name evidence="2" type="ORF">WCV65_12685</name>
</gene>
<dbReference type="Proteomes" id="UP001377337">
    <property type="component" value="Chromosome"/>
</dbReference>
<dbReference type="SUPFAM" id="SSF53474">
    <property type="entry name" value="alpha/beta-Hydrolases"/>
    <property type="match status" value="1"/>
</dbReference>
<dbReference type="InterPro" id="IPR052920">
    <property type="entry name" value="DNA-binding_regulatory"/>
</dbReference>
<reference evidence="2 3" key="1">
    <citation type="submission" date="2024-02" db="EMBL/GenBank/DDBJ databases">
        <title>Seven novel Bacillus-like species.</title>
        <authorList>
            <person name="Liu G."/>
        </authorList>
    </citation>
    <scope>NUCLEOTIDE SEQUENCE [LARGE SCALE GENOMIC DNA]</scope>
    <source>
        <strain evidence="2 3">FJAT-52054</strain>
    </source>
</reference>
<protein>
    <submittedName>
        <fullName evidence="2">Alpha/beta hydrolase</fullName>
    </submittedName>
</protein>
<accession>A0ABZ2NCF8</accession>
<sequence length="311" mass="36118">MKKLVIGLGAALSYIVSVGFFFTHMMMYSKKKTDEEIIEKEKLGGHFVQKDFDELEKRNVSIPSRFGYSIKGYLIAPYKEKKFVIVSHGVTMNRYNSIKYMNLFLDRGYNVLIYDHRRHGESGGKTTSYGYYEKFDLRSAVHWLKHQYGENITLGIHGESMGAVSMLLYAGSLEDGADFYIADCPFEDLEQLLLYRLQAEIRIPKWLVMPIARLFLKWRDGYNMDEVSPIKIIDQIQKPILFIHGKKDGTIPFSSSIHLYKQKPGLKKIYIAENAEHAMSFTMNQAEYERRIKLFLQESGIEEKELTELDI</sequence>
<dbReference type="PANTHER" id="PTHR43358">
    <property type="entry name" value="ALPHA/BETA-HYDROLASE"/>
    <property type="match status" value="1"/>
</dbReference>
<dbReference type="InterPro" id="IPR029058">
    <property type="entry name" value="AB_hydrolase_fold"/>
</dbReference>
<evidence type="ECO:0000313" key="3">
    <source>
        <dbReference type="Proteomes" id="UP001377337"/>
    </source>
</evidence>
<evidence type="ECO:0000259" key="1">
    <source>
        <dbReference type="Pfam" id="PF00326"/>
    </source>
</evidence>
<dbReference type="Pfam" id="PF00326">
    <property type="entry name" value="Peptidase_S9"/>
    <property type="match status" value="1"/>
</dbReference>
<organism evidence="2 3">
    <name type="scientific">Metabacillus sediminis</name>
    <dbReference type="NCBI Taxonomy" id="3117746"/>
    <lineage>
        <taxon>Bacteria</taxon>
        <taxon>Bacillati</taxon>
        <taxon>Bacillota</taxon>
        <taxon>Bacilli</taxon>
        <taxon>Bacillales</taxon>
        <taxon>Bacillaceae</taxon>
        <taxon>Metabacillus</taxon>
    </lineage>
</organism>
<name>A0ABZ2NCF8_9BACI</name>
<proteinExistence type="predicted"/>
<keyword evidence="3" id="KW-1185">Reference proteome</keyword>
<dbReference type="PANTHER" id="PTHR43358:SF5">
    <property type="entry name" value="EXPORTED PROTEIN"/>
    <property type="match status" value="1"/>
</dbReference>
<dbReference type="EMBL" id="CP147407">
    <property type="protein sequence ID" value="WXB95427.1"/>
    <property type="molecule type" value="Genomic_DNA"/>
</dbReference>
<feature type="domain" description="Peptidase S9 prolyl oligopeptidase catalytic" evidence="1">
    <location>
        <begin position="101"/>
        <end position="298"/>
    </location>
</feature>
<evidence type="ECO:0000313" key="2">
    <source>
        <dbReference type="EMBL" id="WXB95427.1"/>
    </source>
</evidence>
<keyword evidence="2" id="KW-0378">Hydrolase</keyword>
<dbReference type="RefSeq" id="WP_338776930.1">
    <property type="nucleotide sequence ID" value="NZ_CP147407.1"/>
</dbReference>
<dbReference type="Gene3D" id="3.40.50.1820">
    <property type="entry name" value="alpha/beta hydrolase"/>
    <property type="match status" value="1"/>
</dbReference>
<dbReference type="GO" id="GO:0016787">
    <property type="term" value="F:hydrolase activity"/>
    <property type="evidence" value="ECO:0007669"/>
    <property type="project" value="UniProtKB-KW"/>
</dbReference>